<feature type="region of interest" description="Disordered" evidence="1">
    <location>
        <begin position="388"/>
        <end position="543"/>
    </location>
</feature>
<name>A0A836HRJ2_9TRYP</name>
<dbReference type="AlphaFoldDB" id="A0A836HRJ2"/>
<dbReference type="KEGG" id="phet:94288717"/>
<feature type="compositionally biased region" description="Basic and acidic residues" evidence="1">
    <location>
        <begin position="618"/>
        <end position="634"/>
    </location>
</feature>
<feature type="compositionally biased region" description="Basic residues" evidence="1">
    <location>
        <begin position="325"/>
        <end position="336"/>
    </location>
</feature>
<organism evidence="2 3">
    <name type="scientific">Porcisia hertigi</name>
    <dbReference type="NCBI Taxonomy" id="2761500"/>
    <lineage>
        <taxon>Eukaryota</taxon>
        <taxon>Discoba</taxon>
        <taxon>Euglenozoa</taxon>
        <taxon>Kinetoplastea</taxon>
        <taxon>Metakinetoplastina</taxon>
        <taxon>Trypanosomatida</taxon>
        <taxon>Trypanosomatidae</taxon>
        <taxon>Leishmaniinae</taxon>
        <taxon>Porcisia</taxon>
    </lineage>
</organism>
<feature type="region of interest" description="Disordered" evidence="1">
    <location>
        <begin position="809"/>
        <end position="883"/>
    </location>
</feature>
<gene>
    <name evidence="2" type="ORF">JKF63_02616</name>
</gene>
<feature type="compositionally biased region" description="Gly residues" evidence="1">
    <location>
        <begin position="237"/>
        <end position="248"/>
    </location>
</feature>
<keyword evidence="3" id="KW-1185">Reference proteome</keyword>
<feature type="compositionally biased region" description="Basic residues" evidence="1">
    <location>
        <begin position="286"/>
        <end position="303"/>
    </location>
</feature>
<dbReference type="OrthoDB" id="268028at2759"/>
<feature type="compositionally biased region" description="Basic residues" evidence="1">
    <location>
        <begin position="818"/>
        <end position="834"/>
    </location>
</feature>
<feature type="compositionally biased region" description="Low complexity" evidence="1">
    <location>
        <begin position="309"/>
        <end position="318"/>
    </location>
</feature>
<feature type="region of interest" description="Disordered" evidence="1">
    <location>
        <begin position="618"/>
        <end position="643"/>
    </location>
</feature>
<feature type="compositionally biased region" description="Basic residues" evidence="1">
    <location>
        <begin position="489"/>
        <end position="505"/>
    </location>
</feature>
<evidence type="ECO:0000313" key="3">
    <source>
        <dbReference type="Proteomes" id="UP000674318"/>
    </source>
</evidence>
<dbReference type="Proteomes" id="UP000674318">
    <property type="component" value="Chromosome 32"/>
</dbReference>
<dbReference type="EMBL" id="JAFJZO010000032">
    <property type="protein sequence ID" value="KAG5496314.1"/>
    <property type="molecule type" value="Genomic_DNA"/>
</dbReference>
<feature type="compositionally biased region" description="Basic and acidic residues" evidence="1">
    <location>
        <begin position="154"/>
        <end position="168"/>
    </location>
</feature>
<feature type="compositionally biased region" description="Pro residues" evidence="1">
    <location>
        <begin position="408"/>
        <end position="423"/>
    </location>
</feature>
<feature type="compositionally biased region" description="Low complexity" evidence="1">
    <location>
        <begin position="197"/>
        <end position="210"/>
    </location>
</feature>
<feature type="region of interest" description="Disordered" evidence="1">
    <location>
        <begin position="135"/>
        <end position="341"/>
    </location>
</feature>
<comment type="caution">
    <text evidence="2">The sequence shown here is derived from an EMBL/GenBank/DDBJ whole genome shotgun (WGS) entry which is preliminary data.</text>
</comment>
<evidence type="ECO:0000313" key="2">
    <source>
        <dbReference type="EMBL" id="KAG5496314.1"/>
    </source>
</evidence>
<proteinExistence type="predicted"/>
<reference evidence="2 3" key="1">
    <citation type="submission" date="2021-02" db="EMBL/GenBank/DDBJ databases">
        <title>Porcisia hertigi Genome sequencing and assembly.</title>
        <authorList>
            <person name="Almutairi H."/>
            <person name="Gatherer D."/>
        </authorList>
    </citation>
    <scope>NUCLEOTIDE SEQUENCE [LARGE SCALE GENOMIC DNA]</scope>
    <source>
        <strain evidence="2 3">C119</strain>
    </source>
</reference>
<dbReference type="GeneID" id="94288717"/>
<evidence type="ECO:0000256" key="1">
    <source>
        <dbReference type="SAM" id="MobiDB-lite"/>
    </source>
</evidence>
<dbReference type="RefSeq" id="XP_067754797.1">
    <property type="nucleotide sequence ID" value="XM_067898640.1"/>
</dbReference>
<accession>A0A836HRJ2</accession>
<sequence>MCANGGACGPTMAMGSYGNPGNYGVGLGGVHSTLAKPLSPPGASVPLQNLGAGAHPCVSYPGSHVATRPGSSFFYPPYSVVKQYASWPPQAAGVMQGQVPSPQEYQRIASSGTAPALIPEGHSAIVPGFACGTQNASMSPPVKKSESHHRGRHYRGDDNDAVHLKMEPEPSSLGENGAGGGRRERRHHRHGPPVDVTSSTRAPSPSTATPFGGVFPDGSNNPNAHHMPTATIAAGSGVDGGGGGGGNEGGRRRRRHRRGGSSGERRRDVSQNSTPGRQANEDAKGLQRRGHRHRSESRGRRCNSHSETSRSGSASPRPASDHANRSHHHHSKNQHSHRWDSPTDTIAANAAISARLVVPFPSLGVMPPSAVGAPVSPSVAVSSTPVVVSPPSPGAVPAAPSNQNALPIPSPPLVTAPSLPPAVQPVNTSRGHRRYRNRRGHRDHHRPRSASSMSGSHSYTELSRGSSSYSSSLSTNSGSTSRPASVPLRSRRRRRRKNRRGRRSTHQPPRAASLSLTVHPATGPPAGGAPSPPMDGSASVARAPKEKGLRGILGFFRRGKPSAAKANATTVNHAEAPVQQAVVSTPVIMPPQVVYNASTGFSGASALPWGVVNGSQLRRTDGHFESPPDHHLDHSGGSSQHLAQSNGAIGGPIFLRQSYDNNNVSAGRDFSVAPSTKGRGIFGGLFRKNKNKAVVSFIPTTVAPAAYAGGISVCSSLPSYSLTAGSPANFDTHGGATIRFENPPASPTLAPPGGGYRGASMYGTPAANTAPMPKPGFFERLMKKMNSGAEGKHKRNQPQIPQELVNQIELQHDVPTQRRGRHRRSGGNRGRHRHDNSGHVSPVDEHGGPKMRRHVSGHRDISSRNRTRGPPPPTFFDGQPALV</sequence>
<feature type="compositionally biased region" description="Low complexity" evidence="1">
    <location>
        <begin position="458"/>
        <end position="482"/>
    </location>
</feature>
<feature type="compositionally biased region" description="Basic residues" evidence="1">
    <location>
        <begin position="430"/>
        <end position="448"/>
    </location>
</feature>
<protein>
    <submittedName>
        <fullName evidence="2">Uncharacterized protein</fullName>
    </submittedName>
</protein>